<evidence type="ECO:0000256" key="4">
    <source>
        <dbReference type="ARBA" id="ARBA00022527"/>
    </source>
</evidence>
<dbReference type="InterPro" id="IPR008271">
    <property type="entry name" value="Ser/Thr_kinase_AS"/>
</dbReference>
<dbReference type="PROSITE" id="PS00107">
    <property type="entry name" value="PROTEIN_KINASE_ATP"/>
    <property type="match status" value="1"/>
</dbReference>
<dbReference type="InterPro" id="IPR017441">
    <property type="entry name" value="Protein_kinase_ATP_BS"/>
</dbReference>
<evidence type="ECO:0000256" key="3">
    <source>
        <dbReference type="ARBA" id="ARBA00012513"/>
    </source>
</evidence>
<feature type="region of interest" description="Disordered" evidence="13">
    <location>
        <begin position="592"/>
        <end position="616"/>
    </location>
</feature>
<evidence type="ECO:0000313" key="16">
    <source>
        <dbReference type="Proteomes" id="UP000320333"/>
    </source>
</evidence>
<feature type="region of interest" description="Disordered" evidence="13">
    <location>
        <begin position="640"/>
        <end position="676"/>
    </location>
</feature>
<evidence type="ECO:0000256" key="13">
    <source>
        <dbReference type="SAM" id="MobiDB-lite"/>
    </source>
</evidence>
<dbReference type="FunFam" id="1.10.510.10:FF:000394">
    <property type="entry name" value="Serine/threonine-protein kinase HSL1"/>
    <property type="match status" value="1"/>
</dbReference>
<proteinExistence type="inferred from homology"/>
<feature type="region of interest" description="Disordered" evidence="13">
    <location>
        <begin position="1"/>
        <end position="23"/>
    </location>
</feature>
<dbReference type="PROSITE" id="PS50011">
    <property type="entry name" value="PROTEIN_KINASE_DOM"/>
    <property type="match status" value="1"/>
</dbReference>
<evidence type="ECO:0000256" key="5">
    <source>
        <dbReference type="ARBA" id="ARBA00022553"/>
    </source>
</evidence>
<evidence type="ECO:0000256" key="7">
    <source>
        <dbReference type="ARBA" id="ARBA00022741"/>
    </source>
</evidence>
<dbReference type="GO" id="GO:0005940">
    <property type="term" value="C:septin ring"/>
    <property type="evidence" value="ECO:0007669"/>
    <property type="project" value="UniProtKB-ARBA"/>
</dbReference>
<dbReference type="Pfam" id="PF00069">
    <property type="entry name" value="Pkinase"/>
    <property type="match status" value="1"/>
</dbReference>
<dbReference type="SMART" id="SM00220">
    <property type="entry name" value="S_TKc"/>
    <property type="match status" value="1"/>
</dbReference>
<feature type="compositionally biased region" description="Polar residues" evidence="13">
    <location>
        <begin position="655"/>
        <end position="665"/>
    </location>
</feature>
<dbReference type="PROSITE" id="PS00108">
    <property type="entry name" value="PROTEIN_KINASE_ST"/>
    <property type="match status" value="1"/>
</dbReference>
<dbReference type="GO" id="GO:0035556">
    <property type="term" value="P:intracellular signal transduction"/>
    <property type="evidence" value="ECO:0007669"/>
    <property type="project" value="TreeGrafter"/>
</dbReference>
<feature type="compositionally biased region" description="Polar residues" evidence="13">
    <location>
        <begin position="800"/>
        <end position="814"/>
    </location>
</feature>
<dbReference type="Gene3D" id="1.10.510.10">
    <property type="entry name" value="Transferase(Phosphotransferase) domain 1"/>
    <property type="match status" value="1"/>
</dbReference>
<keyword evidence="9 12" id="KW-0067">ATP-binding</keyword>
<keyword evidence="7 12" id="KW-0547">Nucleotide-binding</keyword>
<dbReference type="InterPro" id="IPR011009">
    <property type="entry name" value="Kinase-like_dom_sf"/>
</dbReference>
<dbReference type="GO" id="GO:0004674">
    <property type="term" value="F:protein serine/threonine kinase activity"/>
    <property type="evidence" value="ECO:0007669"/>
    <property type="project" value="UniProtKB-KW"/>
</dbReference>
<dbReference type="GO" id="GO:0005935">
    <property type="term" value="C:cellular bud neck"/>
    <property type="evidence" value="ECO:0007669"/>
    <property type="project" value="UniProtKB-SubCell"/>
</dbReference>
<feature type="region of interest" description="Disordered" evidence="13">
    <location>
        <begin position="505"/>
        <end position="524"/>
    </location>
</feature>
<feature type="domain" description="Protein kinase" evidence="14">
    <location>
        <begin position="44"/>
        <end position="318"/>
    </location>
</feature>
<dbReference type="EC" id="2.7.11.1" evidence="3"/>
<keyword evidence="4" id="KW-0723">Serine/threonine-protein kinase</keyword>
<dbReference type="EMBL" id="QEAP01000038">
    <property type="protein sequence ID" value="TPX76729.1"/>
    <property type="molecule type" value="Genomic_DNA"/>
</dbReference>
<comment type="subcellular location">
    <subcellularLocation>
        <location evidence="1">Bud neck</location>
    </subcellularLocation>
</comment>
<dbReference type="STRING" id="246404.A0A507FK01"/>
<protein>
    <recommendedName>
        <fullName evidence="3">non-specific serine/threonine protein kinase</fullName>
        <ecNumber evidence="3">2.7.11.1</ecNumber>
    </recommendedName>
</protein>
<feature type="region of interest" description="Disordered" evidence="13">
    <location>
        <begin position="81"/>
        <end position="109"/>
    </location>
</feature>
<dbReference type="InterPro" id="IPR000719">
    <property type="entry name" value="Prot_kinase_dom"/>
</dbReference>
<keyword evidence="6" id="KW-0808">Transferase</keyword>
<dbReference type="OrthoDB" id="504170at2759"/>
<comment type="similarity">
    <text evidence="2">Belongs to the protein kinase superfamily. CAMK Ser/Thr protein kinase family. NIM1 subfamily.</text>
</comment>
<evidence type="ECO:0000259" key="14">
    <source>
        <dbReference type="PROSITE" id="PS50011"/>
    </source>
</evidence>
<name>A0A507FK01_9FUNG</name>
<dbReference type="SUPFAM" id="SSF56112">
    <property type="entry name" value="Protein kinase-like (PK-like)"/>
    <property type="match status" value="1"/>
</dbReference>
<evidence type="ECO:0000256" key="2">
    <source>
        <dbReference type="ARBA" id="ARBA00010791"/>
    </source>
</evidence>
<comment type="catalytic activity">
    <reaction evidence="10">
        <text>L-threonyl-[protein] + ATP = O-phospho-L-threonyl-[protein] + ADP + H(+)</text>
        <dbReference type="Rhea" id="RHEA:46608"/>
        <dbReference type="Rhea" id="RHEA-COMP:11060"/>
        <dbReference type="Rhea" id="RHEA-COMP:11605"/>
        <dbReference type="ChEBI" id="CHEBI:15378"/>
        <dbReference type="ChEBI" id="CHEBI:30013"/>
        <dbReference type="ChEBI" id="CHEBI:30616"/>
        <dbReference type="ChEBI" id="CHEBI:61977"/>
        <dbReference type="ChEBI" id="CHEBI:456216"/>
        <dbReference type="EC" id="2.7.11.1"/>
    </reaction>
</comment>
<feature type="compositionally biased region" description="Polar residues" evidence="13">
    <location>
        <begin position="760"/>
        <end position="774"/>
    </location>
</feature>
<accession>A0A507FK01</accession>
<feature type="region of interest" description="Disordered" evidence="13">
    <location>
        <begin position="800"/>
        <end position="864"/>
    </location>
</feature>
<organism evidence="15 16">
    <name type="scientific">Chytriomyces confervae</name>
    <dbReference type="NCBI Taxonomy" id="246404"/>
    <lineage>
        <taxon>Eukaryota</taxon>
        <taxon>Fungi</taxon>
        <taxon>Fungi incertae sedis</taxon>
        <taxon>Chytridiomycota</taxon>
        <taxon>Chytridiomycota incertae sedis</taxon>
        <taxon>Chytridiomycetes</taxon>
        <taxon>Chytridiales</taxon>
        <taxon>Chytriomycetaceae</taxon>
        <taxon>Chytriomyces</taxon>
    </lineage>
</organism>
<keyword evidence="5" id="KW-0597">Phosphoprotein</keyword>
<dbReference type="Proteomes" id="UP000320333">
    <property type="component" value="Unassembled WGS sequence"/>
</dbReference>
<evidence type="ECO:0000256" key="11">
    <source>
        <dbReference type="ARBA" id="ARBA00048679"/>
    </source>
</evidence>
<evidence type="ECO:0000313" key="15">
    <source>
        <dbReference type="EMBL" id="TPX76729.1"/>
    </source>
</evidence>
<evidence type="ECO:0000256" key="6">
    <source>
        <dbReference type="ARBA" id="ARBA00022679"/>
    </source>
</evidence>
<dbReference type="CDD" id="cd14081">
    <property type="entry name" value="STKc_BRSK1_2"/>
    <property type="match status" value="1"/>
</dbReference>
<comment type="catalytic activity">
    <reaction evidence="11">
        <text>L-seryl-[protein] + ATP = O-phospho-L-seryl-[protein] + ADP + H(+)</text>
        <dbReference type="Rhea" id="RHEA:17989"/>
        <dbReference type="Rhea" id="RHEA-COMP:9863"/>
        <dbReference type="Rhea" id="RHEA-COMP:11604"/>
        <dbReference type="ChEBI" id="CHEBI:15378"/>
        <dbReference type="ChEBI" id="CHEBI:29999"/>
        <dbReference type="ChEBI" id="CHEBI:30616"/>
        <dbReference type="ChEBI" id="CHEBI:83421"/>
        <dbReference type="ChEBI" id="CHEBI:456216"/>
        <dbReference type="EC" id="2.7.11.1"/>
    </reaction>
</comment>
<dbReference type="AlphaFoldDB" id="A0A507FK01"/>
<keyword evidence="16" id="KW-1185">Reference proteome</keyword>
<evidence type="ECO:0000256" key="10">
    <source>
        <dbReference type="ARBA" id="ARBA00047899"/>
    </source>
</evidence>
<dbReference type="GO" id="GO:0005524">
    <property type="term" value="F:ATP binding"/>
    <property type="evidence" value="ECO:0007669"/>
    <property type="project" value="UniProtKB-UniRule"/>
</dbReference>
<sequence>MAPPPQSPAHRSPQCVKSGQADIPFGSKLAGRLAKDSSPRIGPYTVGKTLGVGSTGRVKLGTHVDTQQRVAIKIIPKDSITRKESTGSLESTSPGSSPPASPKETKLNEKTEREITIMKLIQHPNVMQLYDVYETEKELYLILEHIEGGELFDYLVQQGRLPEHEALDFFQQIAFGVDYCHRHLICHRDLKPENLLLDKNNTVKVADFGMASLQVMGKMLETSCGSPHYASPEIIKGIKYDGAAADVWSCGVILYALLTGNLPFDDENIRKLLGKVKAGQFYMPDHISPNARHLLSRMLVVSPQDRITMAEVFQHPWFTSATPKIPDSHKYLHNDLTNSLISSESVKPLRYTPLKAGVNDPDLLDLEVVSSLGFLGWTGNEKGLLEALLNTDKNMEKLFYNLLCERKWESFENYNGAHSNAEDPWDRMGLGAATATAATAAGGGSPAKRRVASLSLASSSLGNSCTDASMLGLGSASGVTTPFLSRLDVYKSELNLVRQSSSAAASNESLAGNGDVEMGSTRDGEDCIGSGEVSLVNSATQDGTGGLSGNVAGLKGAAVKTNSCQLVSDAFGSVHAVNLRAASPLSRSITLASEKGESRRDLGGTAGSSLSYKGVLSPDDAESAQFTDLSIETLGRDAGLRVSTPRSLQQQQQQDALKSPSSLQIKTGGADDIGKTSPLLRRKTSLFLEDSGTPTITPPKKRWFKGFNYTPPDICLISTHGFLETSNAALLRFDDIHVKYQTETFGSWRCKCEAEVLPTTPKQQHGSNTTTPLTQEPHYPSRFNTTNFVQNFTRKISLTMQPQSRPSSPTKQSVTANNNNNTATGSSVPQSPSSRSGAASPTQLEFASRRPSSSVSSHVKSVKFKMEVQALPPPEDNRSKLVFTHQQGSYTLLQQTVDKFKESWPLGA</sequence>
<feature type="compositionally biased region" description="Low complexity" evidence="13">
    <location>
        <begin position="815"/>
        <end position="836"/>
    </location>
</feature>
<feature type="binding site" evidence="12">
    <location>
        <position position="73"/>
    </location>
    <ligand>
        <name>ATP</name>
        <dbReference type="ChEBI" id="CHEBI:30616"/>
    </ligand>
</feature>
<evidence type="ECO:0000256" key="12">
    <source>
        <dbReference type="PROSITE-ProRule" id="PRU10141"/>
    </source>
</evidence>
<keyword evidence="8" id="KW-0418">Kinase</keyword>
<dbReference type="PANTHER" id="PTHR24346:SF110">
    <property type="entry name" value="NON-SPECIFIC SERINE_THREONINE PROTEIN KINASE"/>
    <property type="match status" value="1"/>
</dbReference>
<evidence type="ECO:0000256" key="1">
    <source>
        <dbReference type="ARBA" id="ARBA00004266"/>
    </source>
</evidence>
<reference evidence="15 16" key="1">
    <citation type="journal article" date="2019" name="Sci. Rep.">
        <title>Comparative genomics of chytrid fungi reveal insights into the obligate biotrophic and pathogenic lifestyle of Synchytrium endobioticum.</title>
        <authorList>
            <person name="van de Vossenberg B.T.L.H."/>
            <person name="Warris S."/>
            <person name="Nguyen H.D.T."/>
            <person name="van Gent-Pelzer M.P.E."/>
            <person name="Joly D.L."/>
            <person name="van de Geest H.C."/>
            <person name="Bonants P.J.M."/>
            <person name="Smith D.S."/>
            <person name="Levesque C.A."/>
            <person name="van der Lee T.A.J."/>
        </authorList>
    </citation>
    <scope>NUCLEOTIDE SEQUENCE [LARGE SCALE GENOMIC DNA]</scope>
    <source>
        <strain evidence="15 16">CBS 675.73</strain>
    </source>
</reference>
<evidence type="ECO:0000256" key="9">
    <source>
        <dbReference type="ARBA" id="ARBA00022840"/>
    </source>
</evidence>
<gene>
    <name evidence="15" type="ORF">CcCBS67573_g02010</name>
</gene>
<dbReference type="PANTHER" id="PTHR24346">
    <property type="entry name" value="MAP/MICROTUBULE AFFINITY-REGULATING KINASE"/>
    <property type="match status" value="1"/>
</dbReference>
<comment type="caution">
    <text evidence="15">The sequence shown here is derived from an EMBL/GenBank/DDBJ whole genome shotgun (WGS) entry which is preliminary data.</text>
</comment>
<evidence type="ECO:0000256" key="8">
    <source>
        <dbReference type="ARBA" id="ARBA00022777"/>
    </source>
</evidence>
<feature type="region of interest" description="Disordered" evidence="13">
    <location>
        <begin position="760"/>
        <end position="784"/>
    </location>
</feature>